<dbReference type="Proteomes" id="UP000267821">
    <property type="component" value="Unassembled WGS sequence"/>
</dbReference>
<reference evidence="1 2" key="1">
    <citation type="journal article" date="2018" name="Nat. Ecol. Evol.">
        <title>Pezizomycetes genomes reveal the molecular basis of ectomycorrhizal truffle lifestyle.</title>
        <authorList>
            <person name="Murat C."/>
            <person name="Payen T."/>
            <person name="Noel B."/>
            <person name="Kuo A."/>
            <person name="Morin E."/>
            <person name="Chen J."/>
            <person name="Kohler A."/>
            <person name="Krizsan K."/>
            <person name="Balestrini R."/>
            <person name="Da Silva C."/>
            <person name="Montanini B."/>
            <person name="Hainaut M."/>
            <person name="Levati E."/>
            <person name="Barry K.W."/>
            <person name="Belfiori B."/>
            <person name="Cichocki N."/>
            <person name="Clum A."/>
            <person name="Dockter R.B."/>
            <person name="Fauchery L."/>
            <person name="Guy J."/>
            <person name="Iotti M."/>
            <person name="Le Tacon F."/>
            <person name="Lindquist E.A."/>
            <person name="Lipzen A."/>
            <person name="Malagnac F."/>
            <person name="Mello A."/>
            <person name="Molinier V."/>
            <person name="Miyauchi S."/>
            <person name="Poulain J."/>
            <person name="Riccioni C."/>
            <person name="Rubini A."/>
            <person name="Sitrit Y."/>
            <person name="Splivallo R."/>
            <person name="Traeger S."/>
            <person name="Wang M."/>
            <person name="Zifcakova L."/>
            <person name="Wipf D."/>
            <person name="Zambonelli A."/>
            <person name="Paolocci F."/>
            <person name="Nowrousian M."/>
            <person name="Ottonello S."/>
            <person name="Baldrian P."/>
            <person name="Spatafora J.W."/>
            <person name="Henrissat B."/>
            <person name="Nagy L.G."/>
            <person name="Aury J.M."/>
            <person name="Wincker P."/>
            <person name="Grigoriev I.V."/>
            <person name="Bonfante P."/>
            <person name="Martin F.M."/>
        </authorList>
    </citation>
    <scope>NUCLEOTIDE SEQUENCE [LARGE SCALE GENOMIC DNA]</scope>
    <source>
        <strain evidence="1 2">ATCC MYA-4762</strain>
    </source>
</reference>
<evidence type="ECO:0000313" key="1">
    <source>
        <dbReference type="EMBL" id="RPB23855.1"/>
    </source>
</evidence>
<dbReference type="InParanoid" id="A0A3N4M0K1"/>
<dbReference type="EMBL" id="ML121544">
    <property type="protein sequence ID" value="RPB23855.1"/>
    <property type="molecule type" value="Genomic_DNA"/>
</dbReference>
<name>A0A3N4M0K1_9PEZI</name>
<sequence length="164" mass="17853">MGHMQPLDGKGKVELESAVGKVNNMLRMKGLAENETPWTVTASAGKGEFNDKSTWGVKKVKEEVDPLVVSGEVGKALVAVFGRTGDILNVWVEDLKSVKLMVLSAPMTVARGRKALAEKIRSENKELKTAKRFPKLWGTAKVTGFTFDAADNEKAKKIIKNGII</sequence>
<gene>
    <name evidence="1" type="ORF">L211DRAFT_849468</name>
</gene>
<evidence type="ECO:0000313" key="2">
    <source>
        <dbReference type="Proteomes" id="UP000267821"/>
    </source>
</evidence>
<accession>A0A3N4M0K1</accession>
<dbReference type="AlphaFoldDB" id="A0A3N4M0K1"/>
<proteinExistence type="predicted"/>
<dbReference type="OrthoDB" id="5483117at2759"/>
<keyword evidence="2" id="KW-1185">Reference proteome</keyword>
<protein>
    <submittedName>
        <fullName evidence="1">Uncharacterized protein</fullName>
    </submittedName>
</protein>
<organism evidence="1 2">
    <name type="scientific">Terfezia boudieri ATCC MYA-4762</name>
    <dbReference type="NCBI Taxonomy" id="1051890"/>
    <lineage>
        <taxon>Eukaryota</taxon>
        <taxon>Fungi</taxon>
        <taxon>Dikarya</taxon>
        <taxon>Ascomycota</taxon>
        <taxon>Pezizomycotina</taxon>
        <taxon>Pezizomycetes</taxon>
        <taxon>Pezizales</taxon>
        <taxon>Pezizaceae</taxon>
        <taxon>Terfezia</taxon>
    </lineage>
</organism>